<evidence type="ECO:0000256" key="1">
    <source>
        <dbReference type="ARBA" id="ARBA00007274"/>
    </source>
</evidence>
<reference evidence="4 5" key="1">
    <citation type="submission" date="2020-06" db="EMBL/GenBank/DDBJ databases">
        <authorList>
            <person name="Hwang Y.J."/>
        </authorList>
    </citation>
    <scope>NUCLEOTIDE SEQUENCE [LARGE SCALE GENOMIC DNA]</scope>
    <source>
        <strain evidence="4 5">KUDC8001</strain>
    </source>
</reference>
<name>A0A7L7L4Z8_9BACT</name>
<reference evidence="4 5" key="2">
    <citation type="submission" date="2020-08" db="EMBL/GenBank/DDBJ databases">
        <title>Adhaeribacter dokdonensis sp. nov., isolated from the rhizosphere of Elymus tsukushiensis, a plant native to the Dokdo Islands, Republic of Korea.</title>
        <authorList>
            <person name="Ghim S.Y."/>
        </authorList>
    </citation>
    <scope>NUCLEOTIDE SEQUENCE [LARGE SCALE GENOMIC DNA]</scope>
    <source>
        <strain evidence="4 5">KUDC8001</strain>
    </source>
</reference>
<dbReference type="EMBL" id="CP055153">
    <property type="protein sequence ID" value="QMU27459.1"/>
    <property type="molecule type" value="Genomic_DNA"/>
</dbReference>
<dbReference type="SUPFAM" id="SSF51161">
    <property type="entry name" value="Trimeric LpxA-like enzymes"/>
    <property type="match status" value="1"/>
</dbReference>
<dbReference type="Pfam" id="PF00132">
    <property type="entry name" value="Hexapep"/>
    <property type="match status" value="2"/>
</dbReference>
<dbReference type="Proteomes" id="UP000514509">
    <property type="component" value="Chromosome"/>
</dbReference>
<feature type="site" description="Increases basicity of active site His" evidence="2">
    <location>
        <position position="136"/>
    </location>
</feature>
<dbReference type="PANTHER" id="PTHR43300:SF7">
    <property type="entry name" value="UDP-N-ACETYLBACILLOSAMINE N-ACETYLTRANSFERASE"/>
    <property type="match status" value="1"/>
</dbReference>
<dbReference type="InterPro" id="IPR020019">
    <property type="entry name" value="AcTrfase_PglD-like"/>
</dbReference>
<evidence type="ECO:0000256" key="2">
    <source>
        <dbReference type="PIRSR" id="PIRSR620019-1"/>
    </source>
</evidence>
<proteinExistence type="inferred from homology"/>
<dbReference type="Gene3D" id="2.160.10.10">
    <property type="entry name" value="Hexapeptide repeat proteins"/>
    <property type="match status" value="1"/>
</dbReference>
<dbReference type="AlphaFoldDB" id="A0A7L7L4Z8"/>
<gene>
    <name evidence="4" type="ORF">HUW48_05135</name>
</gene>
<evidence type="ECO:0000313" key="4">
    <source>
        <dbReference type="EMBL" id="QMU27459.1"/>
    </source>
</evidence>
<protein>
    <submittedName>
        <fullName evidence="4">NeuD/PglB/VioB family sugar acetyltransferase</fullName>
    </submittedName>
</protein>
<sequence>MPKKKLVIFPYNGNGLESLDCISFDDYDLVGFIDDDPQKKSEQYYIYSREILQQYQELFILAVPGSPATFHRRKEIISTLNVDKSRYITAIHPRATIGKNVKIGDNCLIMAGVVLTSNARINNHVCILPNTVIHHDAVIDDYTIIGSNVVIAGGTIIGNSCYIGSGTNIINNISIGDASLIGLGSNIIKNVTTEAKMVGNPARNLHDLNKLNAYNNQNIL</sequence>
<feature type="binding site" evidence="3">
    <location>
        <position position="65"/>
    </location>
    <ligand>
        <name>substrate</name>
    </ligand>
</feature>
<dbReference type="InterPro" id="IPR001451">
    <property type="entry name" value="Hexapep"/>
</dbReference>
<comment type="similarity">
    <text evidence="1">Belongs to the transferase hexapeptide repeat family.</text>
</comment>
<dbReference type="PANTHER" id="PTHR43300">
    <property type="entry name" value="ACETYLTRANSFERASE"/>
    <property type="match status" value="1"/>
</dbReference>
<dbReference type="NCBIfam" id="TIGR03570">
    <property type="entry name" value="NeuD_NnaD"/>
    <property type="match status" value="1"/>
</dbReference>
<evidence type="ECO:0000256" key="3">
    <source>
        <dbReference type="PIRSR" id="PIRSR620019-2"/>
    </source>
</evidence>
<dbReference type="GO" id="GO:0016740">
    <property type="term" value="F:transferase activity"/>
    <property type="evidence" value="ECO:0007669"/>
    <property type="project" value="UniProtKB-KW"/>
</dbReference>
<dbReference type="KEGG" id="add:HUW48_05135"/>
<keyword evidence="4" id="KW-0808">Transferase</keyword>
<dbReference type="RefSeq" id="WP_182414654.1">
    <property type="nucleotide sequence ID" value="NZ_CP055153.1"/>
</dbReference>
<keyword evidence="5" id="KW-1185">Reference proteome</keyword>
<evidence type="ECO:0000313" key="5">
    <source>
        <dbReference type="Proteomes" id="UP000514509"/>
    </source>
</evidence>
<organism evidence="4 5">
    <name type="scientific">Adhaeribacter radiodurans</name>
    <dbReference type="NCBI Taxonomy" id="2745197"/>
    <lineage>
        <taxon>Bacteria</taxon>
        <taxon>Pseudomonadati</taxon>
        <taxon>Bacteroidota</taxon>
        <taxon>Cytophagia</taxon>
        <taxon>Cytophagales</taxon>
        <taxon>Hymenobacteraceae</taxon>
        <taxon>Adhaeribacter</taxon>
    </lineage>
</organism>
<feature type="active site" description="Proton acceptor" evidence="2">
    <location>
        <position position="135"/>
    </location>
</feature>
<dbReference type="InterPro" id="IPR050179">
    <property type="entry name" value="Trans_hexapeptide_repeat"/>
</dbReference>
<accession>A0A7L7L4Z8</accession>
<dbReference type="CDD" id="cd03360">
    <property type="entry name" value="LbH_AT_putative"/>
    <property type="match status" value="1"/>
</dbReference>
<dbReference type="InterPro" id="IPR011004">
    <property type="entry name" value="Trimer_LpxA-like_sf"/>
</dbReference>